<evidence type="ECO:0000313" key="2">
    <source>
        <dbReference type="Proteomes" id="UP000215914"/>
    </source>
</evidence>
<accession>A0A9K3HF07</accession>
<reference evidence="1" key="2">
    <citation type="submission" date="2020-06" db="EMBL/GenBank/DDBJ databases">
        <title>Helianthus annuus Genome sequencing and assembly Release 2.</title>
        <authorList>
            <person name="Gouzy J."/>
            <person name="Langlade N."/>
            <person name="Munos S."/>
        </authorList>
    </citation>
    <scope>NUCLEOTIDE SEQUENCE</scope>
    <source>
        <tissue evidence="1">Leaves</tissue>
    </source>
</reference>
<name>A0A9K3HF07_HELAN</name>
<dbReference type="AlphaFoldDB" id="A0A9K3HF07"/>
<reference evidence="1" key="1">
    <citation type="journal article" date="2017" name="Nature">
        <title>The sunflower genome provides insights into oil metabolism, flowering and Asterid evolution.</title>
        <authorList>
            <person name="Badouin H."/>
            <person name="Gouzy J."/>
            <person name="Grassa C.J."/>
            <person name="Murat F."/>
            <person name="Staton S.E."/>
            <person name="Cottret L."/>
            <person name="Lelandais-Briere C."/>
            <person name="Owens G.L."/>
            <person name="Carrere S."/>
            <person name="Mayjonade B."/>
            <person name="Legrand L."/>
            <person name="Gill N."/>
            <person name="Kane N.C."/>
            <person name="Bowers J.E."/>
            <person name="Hubner S."/>
            <person name="Bellec A."/>
            <person name="Berard A."/>
            <person name="Berges H."/>
            <person name="Blanchet N."/>
            <person name="Boniface M.C."/>
            <person name="Brunel D."/>
            <person name="Catrice O."/>
            <person name="Chaidir N."/>
            <person name="Claudel C."/>
            <person name="Donnadieu C."/>
            <person name="Faraut T."/>
            <person name="Fievet G."/>
            <person name="Helmstetter N."/>
            <person name="King M."/>
            <person name="Knapp S.J."/>
            <person name="Lai Z."/>
            <person name="Le Paslier M.C."/>
            <person name="Lippi Y."/>
            <person name="Lorenzon L."/>
            <person name="Mandel J.R."/>
            <person name="Marage G."/>
            <person name="Marchand G."/>
            <person name="Marquand E."/>
            <person name="Bret-Mestries E."/>
            <person name="Morien E."/>
            <person name="Nambeesan S."/>
            <person name="Nguyen T."/>
            <person name="Pegot-Espagnet P."/>
            <person name="Pouilly N."/>
            <person name="Raftis F."/>
            <person name="Sallet E."/>
            <person name="Schiex T."/>
            <person name="Thomas J."/>
            <person name="Vandecasteele C."/>
            <person name="Vares D."/>
            <person name="Vear F."/>
            <person name="Vautrin S."/>
            <person name="Crespi M."/>
            <person name="Mangin B."/>
            <person name="Burke J.M."/>
            <person name="Salse J."/>
            <person name="Munos S."/>
            <person name="Vincourt P."/>
            <person name="Rieseberg L.H."/>
            <person name="Langlade N.B."/>
        </authorList>
    </citation>
    <scope>NUCLEOTIDE SEQUENCE</scope>
    <source>
        <tissue evidence="1">Leaves</tissue>
    </source>
</reference>
<dbReference type="Gramene" id="mRNA:HanXRQr2_Chr12g0531901">
    <property type="protein sequence ID" value="mRNA:HanXRQr2_Chr12g0531901"/>
    <property type="gene ID" value="HanXRQr2_Chr12g0531901"/>
</dbReference>
<dbReference type="EMBL" id="MNCJ02000327">
    <property type="protein sequence ID" value="KAF5777117.1"/>
    <property type="molecule type" value="Genomic_DNA"/>
</dbReference>
<evidence type="ECO:0000313" key="1">
    <source>
        <dbReference type="EMBL" id="KAF5777117.1"/>
    </source>
</evidence>
<sequence length="122" mass="13865">MSSRVFTYSSQSPNIQIHGFITAESQKKPWRLISTSTQSSSMFNDVFLSFRFESTLRLFPVGTDLKKLKHKRIYHPDYNTLLAGGQRSYEYAARIGEEIGGLSKFWATSPHPKGMFSGLCSF</sequence>
<comment type="caution">
    <text evidence="1">The sequence shown here is derived from an EMBL/GenBank/DDBJ whole genome shotgun (WGS) entry which is preliminary data.</text>
</comment>
<dbReference type="Proteomes" id="UP000215914">
    <property type="component" value="Unassembled WGS sequence"/>
</dbReference>
<protein>
    <submittedName>
        <fullName evidence="1">Uncharacterized protein</fullName>
    </submittedName>
</protein>
<keyword evidence="2" id="KW-1185">Reference proteome</keyword>
<proteinExistence type="predicted"/>
<organism evidence="1 2">
    <name type="scientific">Helianthus annuus</name>
    <name type="common">Common sunflower</name>
    <dbReference type="NCBI Taxonomy" id="4232"/>
    <lineage>
        <taxon>Eukaryota</taxon>
        <taxon>Viridiplantae</taxon>
        <taxon>Streptophyta</taxon>
        <taxon>Embryophyta</taxon>
        <taxon>Tracheophyta</taxon>
        <taxon>Spermatophyta</taxon>
        <taxon>Magnoliopsida</taxon>
        <taxon>eudicotyledons</taxon>
        <taxon>Gunneridae</taxon>
        <taxon>Pentapetalae</taxon>
        <taxon>asterids</taxon>
        <taxon>campanulids</taxon>
        <taxon>Asterales</taxon>
        <taxon>Asteraceae</taxon>
        <taxon>Asteroideae</taxon>
        <taxon>Heliantheae alliance</taxon>
        <taxon>Heliantheae</taxon>
        <taxon>Helianthus</taxon>
    </lineage>
</organism>
<gene>
    <name evidence="1" type="ORF">HanXRQr2_Chr12g0531901</name>
</gene>